<name>A0AA45LAV7_9PSEU</name>
<accession>A0AA45LAV7</accession>
<dbReference type="AlphaFoldDB" id="A0AA45LAV7"/>
<proteinExistence type="predicted"/>
<sequence>MALTGRGGRWRPARLTSGNGLGRLALTGRWRPARLTSGNGLGRLALTSLGDRW</sequence>
<dbReference type="EMBL" id="CP073249">
    <property type="protein sequence ID" value="QUF06899.1"/>
    <property type="molecule type" value="Genomic_DNA"/>
</dbReference>
<gene>
    <name evidence="1" type="ORF">KCV87_13120</name>
</gene>
<evidence type="ECO:0000313" key="1">
    <source>
        <dbReference type="EMBL" id="QUF06899.1"/>
    </source>
</evidence>
<organism evidence="1 2">
    <name type="scientific">Actinosynnema pretiosum subsp. pretiosum</name>
    <dbReference type="NCBI Taxonomy" id="103721"/>
    <lineage>
        <taxon>Bacteria</taxon>
        <taxon>Bacillati</taxon>
        <taxon>Actinomycetota</taxon>
        <taxon>Actinomycetes</taxon>
        <taxon>Pseudonocardiales</taxon>
        <taxon>Pseudonocardiaceae</taxon>
        <taxon>Actinosynnema</taxon>
    </lineage>
</organism>
<reference evidence="1" key="1">
    <citation type="submission" date="2021-04" db="EMBL/GenBank/DDBJ databases">
        <title>Genomic sequence of Actinosynnema pretiosum subsp. pretiosum ATCC 31280 (C-14919).</title>
        <authorList>
            <person name="Bai L."/>
            <person name="Wang X."/>
            <person name="Xiao Y."/>
        </authorList>
    </citation>
    <scope>NUCLEOTIDE SEQUENCE</scope>
    <source>
        <strain evidence="1">ATCC 31280</strain>
    </source>
</reference>
<dbReference type="Proteomes" id="UP000677152">
    <property type="component" value="Chromosome"/>
</dbReference>
<evidence type="ECO:0000313" key="2">
    <source>
        <dbReference type="Proteomes" id="UP000677152"/>
    </source>
</evidence>
<protein>
    <submittedName>
        <fullName evidence="1">Uncharacterized protein</fullName>
    </submittedName>
</protein>